<dbReference type="STRING" id="7918.ENSLOCP00000001686"/>
<dbReference type="Proteomes" id="UP000018468">
    <property type="component" value="Linkage group LG28"/>
</dbReference>
<proteinExistence type="predicted"/>
<keyword evidence="7" id="KW-1185">Reference proteome</keyword>
<dbReference type="HOGENOM" id="CLU_001265_34_3_1"/>
<sequence length="124" mass="13269">MDLQKFGVGIYLIQVIFGAVDIPAKLLIMATMSTLGRRPSLSGALTFAGTAVLANLLVPHDLQTLRTCLAVLGKGCLAASFQCCYLYSAELYPTVIRQNGMGWVSMMARLGAMVAPLVQLLGEF</sequence>
<feature type="transmembrane region" description="Helical" evidence="5">
    <location>
        <begin position="6"/>
        <end position="28"/>
    </location>
</feature>
<reference evidence="6" key="2">
    <citation type="submission" date="2025-08" db="UniProtKB">
        <authorList>
            <consortium name="Ensembl"/>
        </authorList>
    </citation>
    <scope>IDENTIFICATION</scope>
</reference>
<evidence type="ECO:0000313" key="6">
    <source>
        <dbReference type="Ensembl" id="ENSLOCP00000001686.1"/>
    </source>
</evidence>
<dbReference type="InParanoid" id="W5LZX9"/>
<feature type="transmembrane region" description="Helical" evidence="5">
    <location>
        <begin position="40"/>
        <end position="58"/>
    </location>
</feature>
<reference evidence="6" key="3">
    <citation type="submission" date="2025-09" db="UniProtKB">
        <authorList>
            <consortium name="Ensembl"/>
        </authorList>
    </citation>
    <scope>IDENTIFICATION</scope>
</reference>
<dbReference type="GeneTree" id="ENSGT00940000154901"/>
<dbReference type="SUPFAM" id="SSF103473">
    <property type="entry name" value="MFS general substrate transporter"/>
    <property type="match status" value="1"/>
</dbReference>
<dbReference type="Bgee" id="ENSLOCG00000001481">
    <property type="expression patterns" value="Expressed in liver and 8 other cell types or tissues"/>
</dbReference>
<evidence type="ECO:0000256" key="1">
    <source>
        <dbReference type="ARBA" id="ARBA00004141"/>
    </source>
</evidence>
<dbReference type="Ensembl" id="ENSLOCT00000001691.1">
    <property type="protein sequence ID" value="ENSLOCP00000001686.1"/>
    <property type="gene ID" value="ENSLOCG00000001481.1"/>
</dbReference>
<dbReference type="GO" id="GO:0016020">
    <property type="term" value="C:membrane"/>
    <property type="evidence" value="ECO:0007669"/>
    <property type="project" value="UniProtKB-SubCell"/>
</dbReference>
<evidence type="ECO:0000256" key="4">
    <source>
        <dbReference type="ARBA" id="ARBA00023136"/>
    </source>
</evidence>
<name>W5LZX9_LEPOC</name>
<evidence type="ECO:0000313" key="7">
    <source>
        <dbReference type="Proteomes" id="UP000018468"/>
    </source>
</evidence>
<evidence type="ECO:0008006" key="8">
    <source>
        <dbReference type="Google" id="ProtNLM"/>
    </source>
</evidence>
<keyword evidence="2 5" id="KW-0812">Transmembrane</keyword>
<evidence type="ECO:0000256" key="5">
    <source>
        <dbReference type="SAM" id="Phobius"/>
    </source>
</evidence>
<reference evidence="7" key="1">
    <citation type="submission" date="2011-12" db="EMBL/GenBank/DDBJ databases">
        <title>The Draft Genome of Lepisosteus oculatus.</title>
        <authorList>
            <consortium name="The Broad Institute Genome Assembly &amp; Analysis Group"/>
            <consortium name="Computational R&amp;D Group"/>
            <consortium name="and Sequencing Platform"/>
            <person name="Di Palma F."/>
            <person name="Alfoldi J."/>
            <person name="Johnson J."/>
            <person name="Berlin A."/>
            <person name="Gnerre S."/>
            <person name="Jaffe D."/>
            <person name="MacCallum I."/>
            <person name="Young S."/>
            <person name="Walker B.J."/>
            <person name="Lander E.S."/>
            <person name="Lindblad-Toh K."/>
        </authorList>
    </citation>
    <scope>NUCLEOTIDE SEQUENCE [LARGE SCALE GENOMIC DNA]</scope>
</reference>
<dbReference type="OMA" id="KCKSSEA"/>
<organism evidence="6 7">
    <name type="scientific">Lepisosteus oculatus</name>
    <name type="common">Spotted gar</name>
    <dbReference type="NCBI Taxonomy" id="7918"/>
    <lineage>
        <taxon>Eukaryota</taxon>
        <taxon>Metazoa</taxon>
        <taxon>Chordata</taxon>
        <taxon>Craniata</taxon>
        <taxon>Vertebrata</taxon>
        <taxon>Euteleostomi</taxon>
        <taxon>Actinopterygii</taxon>
        <taxon>Neopterygii</taxon>
        <taxon>Holostei</taxon>
        <taxon>Semionotiformes</taxon>
        <taxon>Lepisosteidae</taxon>
        <taxon>Lepisosteus</taxon>
    </lineage>
</organism>
<dbReference type="eggNOG" id="KOG0255">
    <property type="taxonomic scope" value="Eukaryota"/>
</dbReference>
<evidence type="ECO:0000256" key="3">
    <source>
        <dbReference type="ARBA" id="ARBA00022989"/>
    </source>
</evidence>
<keyword evidence="4 5" id="KW-0472">Membrane</keyword>
<accession>W5LZX9</accession>
<dbReference type="PANTHER" id="PTHR24064">
    <property type="entry name" value="SOLUTE CARRIER FAMILY 22 MEMBER"/>
    <property type="match status" value="1"/>
</dbReference>
<dbReference type="Gene3D" id="1.20.1250.20">
    <property type="entry name" value="MFS general substrate transporter like domains"/>
    <property type="match status" value="1"/>
</dbReference>
<keyword evidence="3 5" id="KW-1133">Transmembrane helix</keyword>
<dbReference type="AlphaFoldDB" id="W5LZX9"/>
<dbReference type="InterPro" id="IPR036259">
    <property type="entry name" value="MFS_trans_sf"/>
</dbReference>
<dbReference type="EMBL" id="AHAT01034057">
    <property type="status" value="NOT_ANNOTATED_CDS"/>
    <property type="molecule type" value="Genomic_DNA"/>
</dbReference>
<comment type="subcellular location">
    <subcellularLocation>
        <location evidence="1">Membrane</location>
        <topology evidence="1">Multi-pass membrane protein</topology>
    </subcellularLocation>
</comment>
<protein>
    <recommendedName>
        <fullName evidence="8">Major facilitator superfamily (MFS) profile domain-containing protein</fullName>
    </recommendedName>
</protein>
<evidence type="ECO:0000256" key="2">
    <source>
        <dbReference type="ARBA" id="ARBA00022692"/>
    </source>
</evidence>